<dbReference type="PANTHER" id="PTHR11122:SF13">
    <property type="entry name" value="GLUCOSE-6-PHOSPHATE 1-EPIMERASE"/>
    <property type="match status" value="1"/>
</dbReference>
<evidence type="ECO:0000256" key="2">
    <source>
        <dbReference type="ARBA" id="ARBA00005866"/>
    </source>
</evidence>
<evidence type="ECO:0000256" key="5">
    <source>
        <dbReference type="PIRNR" id="PIRNR016020"/>
    </source>
</evidence>
<evidence type="ECO:0000256" key="4">
    <source>
        <dbReference type="ARBA" id="ARBA00023235"/>
    </source>
</evidence>
<dbReference type="AlphaFoldDB" id="A0A9P7VQQ3"/>
<dbReference type="OrthoDB" id="1659429at2759"/>
<dbReference type="GO" id="GO:0030246">
    <property type="term" value="F:carbohydrate binding"/>
    <property type="evidence" value="ECO:0007669"/>
    <property type="project" value="UniProtKB-UniRule"/>
</dbReference>
<dbReference type="Pfam" id="PF01263">
    <property type="entry name" value="Aldose_epim"/>
    <property type="match status" value="1"/>
</dbReference>
<dbReference type="PIRSF" id="PIRSF016020">
    <property type="entry name" value="PHexose_mutarotase"/>
    <property type="match status" value="1"/>
</dbReference>
<dbReference type="Proteomes" id="UP000812287">
    <property type="component" value="Unassembled WGS sequence"/>
</dbReference>
<comment type="caution">
    <text evidence="7">The sequence shown here is derived from an EMBL/GenBank/DDBJ whole genome shotgun (WGS) entry which is preliminary data.</text>
</comment>
<organism evidence="7 8">
    <name type="scientific">Guyanagaster necrorhizus</name>
    <dbReference type="NCBI Taxonomy" id="856835"/>
    <lineage>
        <taxon>Eukaryota</taxon>
        <taxon>Fungi</taxon>
        <taxon>Dikarya</taxon>
        <taxon>Basidiomycota</taxon>
        <taxon>Agaricomycotina</taxon>
        <taxon>Agaricomycetes</taxon>
        <taxon>Agaricomycetidae</taxon>
        <taxon>Agaricales</taxon>
        <taxon>Marasmiineae</taxon>
        <taxon>Physalacriaceae</taxon>
        <taxon>Guyanagaster</taxon>
    </lineage>
</organism>
<comment type="catalytic activity">
    <reaction evidence="1">
        <text>alpha-D-glucose 6-phosphate = beta-D-glucose 6-phosphate</text>
        <dbReference type="Rhea" id="RHEA:16249"/>
        <dbReference type="ChEBI" id="CHEBI:58225"/>
        <dbReference type="ChEBI" id="CHEBI:58247"/>
        <dbReference type="EC" id="5.1.3.15"/>
    </reaction>
</comment>
<dbReference type="EMBL" id="MU250538">
    <property type="protein sequence ID" value="KAG7444955.1"/>
    <property type="molecule type" value="Genomic_DNA"/>
</dbReference>
<feature type="active site" evidence="6">
    <location>
        <position position="160"/>
    </location>
</feature>
<gene>
    <name evidence="7" type="ORF">BT62DRAFT_898528</name>
</gene>
<dbReference type="InterPro" id="IPR014718">
    <property type="entry name" value="GH-type_carb-bd"/>
</dbReference>
<protein>
    <recommendedName>
        <fullName evidence="3 5">Glucose-6-phosphate 1-epimerase</fullName>
        <ecNumber evidence="3 5">5.1.3.15</ecNumber>
    </recommendedName>
</protein>
<evidence type="ECO:0000313" key="8">
    <source>
        <dbReference type="Proteomes" id="UP000812287"/>
    </source>
</evidence>
<dbReference type="GO" id="GO:0047938">
    <property type="term" value="F:glucose-6-phosphate 1-epimerase activity"/>
    <property type="evidence" value="ECO:0007669"/>
    <property type="project" value="UniProtKB-UniRule"/>
</dbReference>
<dbReference type="SUPFAM" id="SSF74650">
    <property type="entry name" value="Galactose mutarotase-like"/>
    <property type="match status" value="1"/>
</dbReference>
<dbReference type="Gene3D" id="2.70.98.10">
    <property type="match status" value="1"/>
</dbReference>
<dbReference type="EC" id="5.1.3.15" evidence="3 5"/>
<dbReference type="GeneID" id="66105637"/>
<proteinExistence type="inferred from homology"/>
<dbReference type="GO" id="GO:0005737">
    <property type="term" value="C:cytoplasm"/>
    <property type="evidence" value="ECO:0007669"/>
    <property type="project" value="TreeGrafter"/>
</dbReference>
<comment type="function">
    <text evidence="5">Catalyzes the interconversion between the alpha and beta anomers from at least three hexose 6-phosphate sugars (Glc6P, Gal6P, and Man6P).</text>
</comment>
<dbReference type="InterPro" id="IPR025532">
    <property type="entry name" value="G6P_1-epimerase"/>
</dbReference>
<evidence type="ECO:0000256" key="6">
    <source>
        <dbReference type="PIRSR" id="PIRSR016020-1"/>
    </source>
</evidence>
<evidence type="ECO:0000256" key="3">
    <source>
        <dbReference type="ARBA" id="ARBA00012083"/>
    </source>
</evidence>
<dbReference type="InterPro" id="IPR011013">
    <property type="entry name" value="Gal_mutarotase_sf_dom"/>
</dbReference>
<sequence length="290" mass="32654">MTFERTESKLILRHTKGPTVEILWYGATILSWKSGSKSNPALSERIFVSSKSPLDGSEPVRGGIPLVFPCFAYPTHPDHQKLGIHGFARNEYWKWDGNITDNDYEISVKLALDPVPSIWAVYDKSFHLDYVVTLSEYTLKTDLHVTNTSAAPFEFQALFHTYHVCPTKDVRIKPLKGLTYYDKTELIDGKPTKRIEDRDTVDVTSWTDSVYESTSGTYEIRWPGGGVDVTTSNMDDLVIWNPQAIAGRKIAAMEEGGWDNFVCVEPGLALAFETLQPGKSWVGKQEITVR</sequence>
<name>A0A9P7VQQ3_9AGAR</name>
<evidence type="ECO:0000256" key="1">
    <source>
        <dbReference type="ARBA" id="ARBA00001096"/>
    </source>
</evidence>
<dbReference type="RefSeq" id="XP_043038455.1">
    <property type="nucleotide sequence ID" value="XM_043183340.1"/>
</dbReference>
<dbReference type="GO" id="GO:0005975">
    <property type="term" value="P:carbohydrate metabolic process"/>
    <property type="evidence" value="ECO:0007669"/>
    <property type="project" value="InterPro"/>
</dbReference>
<accession>A0A9P7VQQ3</accession>
<dbReference type="InterPro" id="IPR008183">
    <property type="entry name" value="Aldose_1/G6P_1-epimerase"/>
</dbReference>
<feature type="active site" evidence="6">
    <location>
        <position position="265"/>
    </location>
</feature>
<dbReference type="PANTHER" id="PTHR11122">
    <property type="entry name" value="APOSPORY-ASSOCIATED PROTEIN C-RELATED"/>
    <property type="match status" value="1"/>
</dbReference>
<keyword evidence="4 5" id="KW-0413">Isomerase</keyword>
<comment type="similarity">
    <text evidence="2 5">Belongs to the glucose-6-phosphate 1-epimerase family.</text>
</comment>
<keyword evidence="8" id="KW-1185">Reference proteome</keyword>
<evidence type="ECO:0000313" key="7">
    <source>
        <dbReference type="EMBL" id="KAG7444955.1"/>
    </source>
</evidence>
<reference evidence="7" key="1">
    <citation type="submission" date="2020-11" db="EMBL/GenBank/DDBJ databases">
        <title>Adaptations for nitrogen fixation in a non-lichenized fungal sporocarp promotes dispersal by wood-feeding termites.</title>
        <authorList>
            <consortium name="DOE Joint Genome Institute"/>
            <person name="Koch R.A."/>
            <person name="Yoon G."/>
            <person name="Arayal U."/>
            <person name="Lail K."/>
            <person name="Amirebrahimi M."/>
            <person name="Labutti K."/>
            <person name="Lipzen A."/>
            <person name="Riley R."/>
            <person name="Barry K."/>
            <person name="Henrissat B."/>
            <person name="Grigoriev I.V."/>
            <person name="Herr J.R."/>
            <person name="Aime M.C."/>
        </authorList>
    </citation>
    <scope>NUCLEOTIDE SEQUENCE</scope>
    <source>
        <strain evidence="7">MCA 3950</strain>
    </source>
</reference>